<evidence type="ECO:0000256" key="1">
    <source>
        <dbReference type="SAM" id="SignalP"/>
    </source>
</evidence>
<evidence type="ECO:0000313" key="3">
    <source>
        <dbReference type="Proteomes" id="UP001484535"/>
    </source>
</evidence>
<reference evidence="2 3" key="1">
    <citation type="submission" date="2024-05" db="EMBL/GenBank/DDBJ databases">
        <authorList>
            <person name="Park S."/>
        </authorList>
    </citation>
    <scope>NUCLEOTIDE SEQUENCE [LARGE SCALE GENOMIC DNA]</scope>
    <source>
        <strain evidence="2 3">DGU5</strain>
    </source>
</reference>
<evidence type="ECO:0000313" key="2">
    <source>
        <dbReference type="EMBL" id="MEN7537707.1"/>
    </source>
</evidence>
<protein>
    <submittedName>
        <fullName evidence="2">Uncharacterized protein</fullName>
    </submittedName>
</protein>
<keyword evidence="3" id="KW-1185">Reference proteome</keyword>
<gene>
    <name evidence="2" type="ORF">ABDJ38_11030</name>
</gene>
<accession>A0ABV0CYD2</accession>
<dbReference type="PROSITE" id="PS51257">
    <property type="entry name" value="PROKAR_LIPOPROTEIN"/>
    <property type="match status" value="1"/>
</dbReference>
<dbReference type="Proteomes" id="UP001484535">
    <property type="component" value="Unassembled WGS sequence"/>
</dbReference>
<keyword evidence="1" id="KW-0732">Signal</keyword>
<feature type="chain" id="PRO_5045570359" evidence="1">
    <location>
        <begin position="21"/>
        <end position="116"/>
    </location>
</feature>
<proteinExistence type="predicted"/>
<dbReference type="EMBL" id="JBDLBR010000003">
    <property type="protein sequence ID" value="MEN7537707.1"/>
    <property type="molecule type" value="Genomic_DNA"/>
</dbReference>
<name>A0ABV0CYD2_9SPHN</name>
<feature type="signal peptide" evidence="1">
    <location>
        <begin position="1"/>
        <end position="20"/>
    </location>
</feature>
<dbReference type="RefSeq" id="WP_346785148.1">
    <property type="nucleotide sequence ID" value="NZ_JBDLBR010000003.1"/>
</dbReference>
<organism evidence="2 3">
    <name type="scientific">Aurantiacibacter flavus</name>
    <dbReference type="NCBI Taxonomy" id="3145232"/>
    <lineage>
        <taxon>Bacteria</taxon>
        <taxon>Pseudomonadati</taxon>
        <taxon>Pseudomonadota</taxon>
        <taxon>Alphaproteobacteria</taxon>
        <taxon>Sphingomonadales</taxon>
        <taxon>Erythrobacteraceae</taxon>
        <taxon>Aurantiacibacter</taxon>
    </lineage>
</organism>
<comment type="caution">
    <text evidence="2">The sequence shown here is derived from an EMBL/GenBank/DDBJ whole genome shotgun (WGS) entry which is preliminary data.</text>
</comment>
<sequence length="116" mass="12930">MAARTLALCLVLAGCAQTSADVLDSRDDLHCALAAHTLEMNTDGISTKPQRQALYVLRSWYYSKLPEERLNESAAVIEAMKADPEGLLNLVEECVDRAALDKDWEGYSRWLVQTED</sequence>